<sequence>MQITKAFILLFTAAVSVSAIPTPAPIAAEPKVNAIHLTRRKMDTAKAHDAISIILDKSCRAIPKCKAGRKEFMIELFDQLDALLHEYTPSSMEDVEDLHKYIVAQAKEIVEKAMVKVHVESPPGFVDTMASALANAMGGV</sequence>
<protein>
    <submittedName>
        <fullName evidence="2">Uncharacterized protein</fullName>
    </submittedName>
</protein>
<evidence type="ECO:0000256" key="1">
    <source>
        <dbReference type="SAM" id="SignalP"/>
    </source>
</evidence>
<accession>A0AAV9X451</accession>
<comment type="caution">
    <text evidence="2">The sequence shown here is derived from an EMBL/GenBank/DDBJ whole genome shotgun (WGS) entry which is preliminary data.</text>
</comment>
<evidence type="ECO:0000313" key="2">
    <source>
        <dbReference type="EMBL" id="KAK6530065.1"/>
    </source>
</evidence>
<keyword evidence="1" id="KW-0732">Signal</keyword>
<evidence type="ECO:0000313" key="3">
    <source>
        <dbReference type="Proteomes" id="UP001365542"/>
    </source>
</evidence>
<keyword evidence="3" id="KW-1185">Reference proteome</keyword>
<name>A0AAV9X451_9PEZI</name>
<reference evidence="2 3" key="1">
    <citation type="submission" date="2019-10" db="EMBL/GenBank/DDBJ databases">
        <authorList>
            <person name="Palmer J.M."/>
        </authorList>
    </citation>
    <scope>NUCLEOTIDE SEQUENCE [LARGE SCALE GENOMIC DNA]</scope>
    <source>
        <strain evidence="2 3">TWF694</strain>
    </source>
</reference>
<feature type="chain" id="PRO_5043508249" evidence="1">
    <location>
        <begin position="20"/>
        <end position="140"/>
    </location>
</feature>
<feature type="signal peptide" evidence="1">
    <location>
        <begin position="1"/>
        <end position="19"/>
    </location>
</feature>
<dbReference type="Proteomes" id="UP001365542">
    <property type="component" value="Unassembled WGS sequence"/>
</dbReference>
<gene>
    <name evidence="2" type="ORF">TWF694_003439</name>
</gene>
<dbReference type="AlphaFoldDB" id="A0AAV9X451"/>
<proteinExistence type="predicted"/>
<organism evidence="2 3">
    <name type="scientific">Orbilia ellipsospora</name>
    <dbReference type="NCBI Taxonomy" id="2528407"/>
    <lineage>
        <taxon>Eukaryota</taxon>
        <taxon>Fungi</taxon>
        <taxon>Dikarya</taxon>
        <taxon>Ascomycota</taxon>
        <taxon>Pezizomycotina</taxon>
        <taxon>Orbiliomycetes</taxon>
        <taxon>Orbiliales</taxon>
        <taxon>Orbiliaceae</taxon>
        <taxon>Orbilia</taxon>
    </lineage>
</organism>
<dbReference type="EMBL" id="JAVHJO010000013">
    <property type="protein sequence ID" value="KAK6530065.1"/>
    <property type="molecule type" value="Genomic_DNA"/>
</dbReference>